<feature type="compositionally biased region" description="Low complexity" evidence="2">
    <location>
        <begin position="967"/>
        <end position="977"/>
    </location>
</feature>
<dbReference type="PANTHER" id="PTHR45615">
    <property type="entry name" value="MYOSIN HEAVY CHAIN, NON-MUSCLE"/>
    <property type="match status" value="1"/>
</dbReference>
<feature type="region of interest" description="Disordered" evidence="2">
    <location>
        <begin position="1"/>
        <end position="68"/>
    </location>
</feature>
<feature type="compositionally biased region" description="Acidic residues" evidence="2">
    <location>
        <begin position="2322"/>
        <end position="2337"/>
    </location>
</feature>
<feature type="region of interest" description="Disordered" evidence="2">
    <location>
        <begin position="426"/>
        <end position="490"/>
    </location>
</feature>
<accession>A0A2K3D7W8</accession>
<feature type="compositionally biased region" description="Low complexity" evidence="2">
    <location>
        <begin position="1524"/>
        <end position="1533"/>
    </location>
</feature>
<feature type="compositionally biased region" description="Acidic residues" evidence="2">
    <location>
        <begin position="2018"/>
        <end position="2041"/>
    </location>
</feature>
<feature type="region of interest" description="Disordered" evidence="2">
    <location>
        <begin position="1485"/>
        <end position="1657"/>
    </location>
</feature>
<dbReference type="ExpressionAtlas" id="A0A2K3D7W8">
    <property type="expression patterns" value="differential"/>
</dbReference>
<evidence type="ECO:0000256" key="2">
    <source>
        <dbReference type="SAM" id="MobiDB-lite"/>
    </source>
</evidence>
<feature type="compositionally biased region" description="Low complexity" evidence="2">
    <location>
        <begin position="2251"/>
        <end position="2262"/>
    </location>
</feature>
<gene>
    <name evidence="3" type="ORF">CHLRE_11g467737v5</name>
</gene>
<feature type="compositionally biased region" description="Low complexity" evidence="2">
    <location>
        <begin position="2078"/>
        <end position="2090"/>
    </location>
</feature>
<dbReference type="KEGG" id="cre:CHLRE_11g467737v5"/>
<feature type="compositionally biased region" description="Low complexity" evidence="2">
    <location>
        <begin position="2410"/>
        <end position="2426"/>
    </location>
</feature>
<feature type="region of interest" description="Disordered" evidence="2">
    <location>
        <begin position="1309"/>
        <end position="1331"/>
    </location>
</feature>
<feature type="compositionally biased region" description="Gly residues" evidence="2">
    <location>
        <begin position="1316"/>
        <end position="1326"/>
    </location>
</feature>
<feature type="region of interest" description="Disordered" evidence="2">
    <location>
        <begin position="204"/>
        <end position="233"/>
    </location>
</feature>
<dbReference type="EMBL" id="CM008972">
    <property type="protein sequence ID" value="PNW76616.1"/>
    <property type="molecule type" value="Genomic_DNA"/>
</dbReference>
<feature type="region of interest" description="Disordered" evidence="2">
    <location>
        <begin position="511"/>
        <end position="530"/>
    </location>
</feature>
<dbReference type="OMA" id="CSAMEWI"/>
<feature type="compositionally biased region" description="Low complexity" evidence="2">
    <location>
        <begin position="2446"/>
        <end position="2461"/>
    </location>
</feature>
<dbReference type="GeneID" id="5725061"/>
<organism evidence="3 4">
    <name type="scientific">Chlamydomonas reinhardtii</name>
    <name type="common">Chlamydomonas smithii</name>
    <dbReference type="NCBI Taxonomy" id="3055"/>
    <lineage>
        <taxon>Eukaryota</taxon>
        <taxon>Viridiplantae</taxon>
        <taxon>Chlorophyta</taxon>
        <taxon>core chlorophytes</taxon>
        <taxon>Chlorophyceae</taxon>
        <taxon>CS clade</taxon>
        <taxon>Chlamydomonadales</taxon>
        <taxon>Chlamydomonadaceae</taxon>
        <taxon>Chlamydomonas</taxon>
    </lineage>
</organism>
<feature type="region of interest" description="Disordered" evidence="2">
    <location>
        <begin position="538"/>
        <end position="594"/>
    </location>
</feature>
<feature type="compositionally biased region" description="Low complexity" evidence="2">
    <location>
        <begin position="280"/>
        <end position="307"/>
    </location>
</feature>
<reference evidence="3 4" key="1">
    <citation type="journal article" date="2007" name="Science">
        <title>The Chlamydomonas genome reveals the evolution of key animal and plant functions.</title>
        <authorList>
            <person name="Merchant S.S."/>
            <person name="Prochnik S.E."/>
            <person name="Vallon O."/>
            <person name="Harris E.H."/>
            <person name="Karpowicz S.J."/>
            <person name="Witman G.B."/>
            <person name="Terry A."/>
            <person name="Salamov A."/>
            <person name="Fritz-Laylin L.K."/>
            <person name="Marechal-Drouard L."/>
            <person name="Marshall W.F."/>
            <person name="Qu L.H."/>
            <person name="Nelson D.R."/>
            <person name="Sanderfoot A.A."/>
            <person name="Spalding M.H."/>
            <person name="Kapitonov V.V."/>
            <person name="Ren Q."/>
            <person name="Ferris P."/>
            <person name="Lindquist E."/>
            <person name="Shapiro H."/>
            <person name="Lucas S.M."/>
            <person name="Grimwood J."/>
            <person name="Schmutz J."/>
            <person name="Cardol P."/>
            <person name="Cerutti H."/>
            <person name="Chanfreau G."/>
            <person name="Chen C.L."/>
            <person name="Cognat V."/>
            <person name="Croft M.T."/>
            <person name="Dent R."/>
            <person name="Dutcher S."/>
            <person name="Fernandez E."/>
            <person name="Fukuzawa H."/>
            <person name="Gonzalez-Ballester D."/>
            <person name="Gonzalez-Halphen D."/>
            <person name="Hallmann A."/>
            <person name="Hanikenne M."/>
            <person name="Hippler M."/>
            <person name="Inwood W."/>
            <person name="Jabbari K."/>
            <person name="Kalanon M."/>
            <person name="Kuras R."/>
            <person name="Lefebvre P.A."/>
            <person name="Lemaire S.D."/>
            <person name="Lobanov A.V."/>
            <person name="Lohr M."/>
            <person name="Manuell A."/>
            <person name="Meier I."/>
            <person name="Mets L."/>
            <person name="Mittag M."/>
            <person name="Mittelmeier T."/>
            <person name="Moroney J.V."/>
            <person name="Moseley J."/>
            <person name="Napoli C."/>
            <person name="Nedelcu A.M."/>
            <person name="Niyogi K."/>
            <person name="Novoselov S.V."/>
            <person name="Paulsen I.T."/>
            <person name="Pazour G."/>
            <person name="Purton S."/>
            <person name="Ral J.P."/>
            <person name="Riano-Pachon D.M."/>
            <person name="Riekhof W."/>
            <person name="Rymarquis L."/>
            <person name="Schroda M."/>
            <person name="Stern D."/>
            <person name="Umen J."/>
            <person name="Willows R."/>
            <person name="Wilson N."/>
            <person name="Zimmer S.L."/>
            <person name="Allmer J."/>
            <person name="Balk J."/>
            <person name="Bisova K."/>
            <person name="Chen C.J."/>
            <person name="Elias M."/>
            <person name="Gendler K."/>
            <person name="Hauser C."/>
            <person name="Lamb M.R."/>
            <person name="Ledford H."/>
            <person name="Long J.C."/>
            <person name="Minagawa J."/>
            <person name="Page M.D."/>
            <person name="Pan J."/>
            <person name="Pootakham W."/>
            <person name="Roje S."/>
            <person name="Rose A."/>
            <person name="Stahlberg E."/>
            <person name="Terauchi A.M."/>
            <person name="Yang P."/>
            <person name="Ball S."/>
            <person name="Bowler C."/>
            <person name="Dieckmann C.L."/>
            <person name="Gladyshev V.N."/>
            <person name="Green P."/>
            <person name="Jorgensen R."/>
            <person name="Mayfield S."/>
            <person name="Mueller-Roeber B."/>
            <person name="Rajamani S."/>
            <person name="Sayre R.T."/>
            <person name="Brokstein P."/>
            <person name="Dubchak I."/>
            <person name="Goodstein D."/>
            <person name="Hornick L."/>
            <person name="Huang Y.W."/>
            <person name="Jhaveri J."/>
            <person name="Luo Y."/>
            <person name="Martinez D."/>
            <person name="Ngau W.C."/>
            <person name="Otillar B."/>
            <person name="Poliakov A."/>
            <person name="Porter A."/>
            <person name="Szajkowski L."/>
            <person name="Werner G."/>
            <person name="Zhou K."/>
            <person name="Grigoriev I.V."/>
            <person name="Rokhsar D.S."/>
            <person name="Grossman A.R."/>
        </authorList>
    </citation>
    <scope>NUCLEOTIDE SEQUENCE [LARGE SCALE GENOMIC DNA]</scope>
    <source>
        <strain evidence="4">CC-503</strain>
    </source>
</reference>
<feature type="region of interest" description="Disordered" evidence="2">
    <location>
        <begin position="2018"/>
        <end position="2091"/>
    </location>
</feature>
<dbReference type="OrthoDB" id="553083at2759"/>
<feature type="region of interest" description="Disordered" evidence="2">
    <location>
        <begin position="248"/>
        <end position="377"/>
    </location>
</feature>
<feature type="compositionally biased region" description="Low complexity" evidence="2">
    <location>
        <begin position="2537"/>
        <end position="2549"/>
    </location>
</feature>
<feature type="compositionally biased region" description="Low complexity" evidence="2">
    <location>
        <begin position="1272"/>
        <end position="1291"/>
    </location>
</feature>
<feature type="coiled-coil region" evidence="1">
    <location>
        <begin position="709"/>
        <end position="908"/>
    </location>
</feature>
<feature type="compositionally biased region" description="Low complexity" evidence="2">
    <location>
        <begin position="1680"/>
        <end position="1704"/>
    </location>
</feature>
<feature type="compositionally biased region" description="Low complexity" evidence="2">
    <location>
        <begin position="1541"/>
        <end position="1550"/>
    </location>
</feature>
<evidence type="ECO:0000256" key="1">
    <source>
        <dbReference type="SAM" id="Coils"/>
    </source>
</evidence>
<feature type="compositionally biased region" description="Low complexity" evidence="2">
    <location>
        <begin position="204"/>
        <end position="230"/>
    </location>
</feature>
<keyword evidence="4" id="KW-1185">Reference proteome</keyword>
<feature type="compositionally biased region" description="Low complexity" evidence="2">
    <location>
        <begin position="1103"/>
        <end position="1114"/>
    </location>
</feature>
<feature type="region of interest" description="Disordered" evidence="2">
    <location>
        <begin position="1878"/>
        <end position="1924"/>
    </location>
</feature>
<feature type="compositionally biased region" description="Low complexity" evidence="2">
    <location>
        <begin position="314"/>
        <end position="370"/>
    </location>
</feature>
<feature type="region of interest" description="Disordered" evidence="2">
    <location>
        <begin position="2410"/>
        <end position="2481"/>
    </location>
</feature>
<feature type="region of interest" description="Disordered" evidence="2">
    <location>
        <begin position="2318"/>
        <end position="2385"/>
    </location>
</feature>
<feature type="compositionally biased region" description="Low complexity" evidence="2">
    <location>
        <begin position="1559"/>
        <end position="1572"/>
    </location>
</feature>
<feature type="compositionally biased region" description="Low complexity" evidence="2">
    <location>
        <begin position="1822"/>
        <end position="1834"/>
    </location>
</feature>
<feature type="compositionally biased region" description="Polar residues" evidence="2">
    <location>
        <begin position="30"/>
        <end position="42"/>
    </location>
</feature>
<keyword evidence="1" id="KW-0175">Coiled coil</keyword>
<feature type="compositionally biased region" description="Low complexity" evidence="2">
    <location>
        <begin position="2470"/>
        <end position="2481"/>
    </location>
</feature>
<dbReference type="STRING" id="3055.A0A2K3D7W8"/>
<feature type="region of interest" description="Disordered" evidence="2">
    <location>
        <begin position="2248"/>
        <end position="2275"/>
    </location>
</feature>
<feature type="compositionally biased region" description="Low complexity" evidence="2">
    <location>
        <begin position="1368"/>
        <end position="1377"/>
    </location>
</feature>
<evidence type="ECO:0000313" key="3">
    <source>
        <dbReference type="EMBL" id="PNW76616.1"/>
    </source>
</evidence>
<feature type="region of interest" description="Disordered" evidence="2">
    <location>
        <begin position="956"/>
        <end position="984"/>
    </location>
</feature>
<feature type="compositionally biased region" description="Pro residues" evidence="2">
    <location>
        <begin position="1705"/>
        <end position="1727"/>
    </location>
</feature>
<feature type="region of interest" description="Disordered" evidence="2">
    <location>
        <begin position="1100"/>
        <end position="1157"/>
    </location>
</feature>
<feature type="compositionally biased region" description="Low complexity" evidence="2">
    <location>
        <begin position="1898"/>
        <end position="1908"/>
    </location>
</feature>
<feature type="coiled-coil region" evidence="1">
    <location>
        <begin position="613"/>
        <end position="654"/>
    </location>
</feature>
<proteinExistence type="predicted"/>
<dbReference type="Gramene" id="PNW76616">
    <property type="protein sequence ID" value="PNW76616"/>
    <property type="gene ID" value="CHLRE_11g467737v5"/>
</dbReference>
<evidence type="ECO:0000313" key="4">
    <source>
        <dbReference type="Proteomes" id="UP000006906"/>
    </source>
</evidence>
<feature type="compositionally biased region" description="Low complexity" evidence="2">
    <location>
        <begin position="465"/>
        <end position="490"/>
    </location>
</feature>
<feature type="compositionally biased region" description="Low complexity" evidence="2">
    <location>
        <begin position="1223"/>
        <end position="1237"/>
    </location>
</feature>
<protein>
    <submittedName>
        <fullName evidence="3">Uncharacterized protein</fullName>
    </submittedName>
</protein>
<feature type="compositionally biased region" description="Polar residues" evidence="2">
    <location>
        <begin position="2053"/>
        <end position="2062"/>
    </location>
</feature>
<dbReference type="PANTHER" id="PTHR45615:SF66">
    <property type="entry name" value="CARD DOMAIN-CONTAINING PROTEIN"/>
    <property type="match status" value="1"/>
</dbReference>
<feature type="region of interest" description="Disordered" evidence="2">
    <location>
        <begin position="1185"/>
        <end position="1291"/>
    </location>
</feature>
<feature type="region of interest" description="Disordered" evidence="2">
    <location>
        <begin position="1366"/>
        <end position="1466"/>
    </location>
</feature>
<feature type="region of interest" description="Disordered" evidence="2">
    <location>
        <begin position="1680"/>
        <end position="1866"/>
    </location>
</feature>
<sequence length="2595" mass="254396">MAQGGDAVDRVLSRIMSSGSRGRGVGAKSPTRSASNFMQRDVSSGRDKRPSSAQKQQPRGLLGTATTRDASLAGTTVVPSLVFPKGLLKPGSLQLPLPVVGVPATPLTAVGRTSQPELGPAATTASAATGVAFAAAGATATSRPALGAFVAPGPAAGAPAPAASPPYAILRQRDASPPPLQPGCHGGSAEEGAIRLAVRQGPAAGASFGPGFNGSPHGGSRSSSPGPQLGAGEARAGVSKLILNAGASGAASSGGNGAGRTAPGSPGRGHARISSPGKEGAPAATAGSPRAAQRGSPRGSPRSPRGSTQRWGTSSGQAAGGPSSRSGSAGAASSSHTITRAAALRALKQQRSTTPDRTTATATAAITTSGGVDGTVGAGDTGAMSSATATGSMLTTGATPCSKPVAATAGAVVADPATAAPYALPGGGAKAKRSAGSHEAETAAKNITMAGTGSTHGGELPAEMPASAPLPSDADAAAKSAPAPAGDDAFGESASATAAAVAGFAAARLGAARSPSPGARRTEQRAVGGEVLLAPTADSAGVVTERQQRAMRQHVQRQSSPSPHKGARPRLVPAGGGGSPAALRAADTPGLPNNGSADLPTSGLVQGWQGDVVVAARSRIKRLEGQVADLTTQLAGAKAARGDLQRQLEDLQRRNASTGPEALARELRDAREKLKESMGQGAELAAALGRAKSANEGLAAQNKALYGTLDETLAAAEHAAKELRQLRAAHTELQSAHSALQSDDRELQEELALREGALSAVQAEYAALKRRHEDALAAAEAARRDGALREGRLRREFEAAQAETAAVQQQLAKLQREHQHLHGRKAEKDKQLAATAKRADAAAEQLAAAERLAQEQAGLVRELESRSALLRNRNAVLDKAAATEKEARQAAEEQVRKLEEEISVLVAVVRQSDPNLEALSGRLQLHGGRTSGASAAALRSAAAASVAAAAAAAAGTPRTSVQGGGPADAEAAAGPTAAEREEAELQEFEAMEARAGAGGPLGSREVSEGLTAAAQPGPHHSLVTVTALAADVSPGSPGLAMHAPQPQHPQLRGTLASGAIASRARSPSPVPSSPAGVGYPAKHGMTGGVFLPCGSPTAQLQYSPMSSARARSPAGLLPPVPSLSPKLKTCARAQSAGAGVGSDSAGSRQRQRAASPGWANGAVMVDNMEPGGGIVGMRRARTPPGRIAAGARTRPQQSGVASTAGAPRAASPAWVGTGRGVARRAATPPAGRGSAAAWRNTSESGGGVRVRGSSSGGGGGGGGDGAHPREAPSPASTSEAASGGGAAAVSSSGGATLMNPAAMGGVFWGHKRRTNSGGGGAGGGSVSGARAARPDAGGILSKKDEVGGGSYAALSARRAMATSWLTTGSGVSGDSSGPRYSGGGGEPAAWRGSERSVSPAAAPSIRRSKTPEPMTAAAWAKASGPRRRAATPDAIRLSSTGRGCYKPHPSASSGAAGSNGGGSTSAASNELAAILKPSAALFAYAHEPGPSESPGLQREPTFDERARPGGAHGLTAGSSNRVNGTGDSSRDSGGAAGSGSDGADAPSAGGIKLARAYYEQQSPPRESPPSRADTGDRTGGGGGSAGRAGAGEMFRASYAFDTSPPGSKPPAALGGIKLAGGADGAAQGHIAAGAPDDGSGHGAPASLGGDAGMGASASISDMDAKSLSAALRALQERQARLLQELTSTPSSASRSAAAPGQPQRGPAPPQPPPPQPPPPQPHQPSIPPGAAVLAVAGAAAAAVPAGGAPGSFSFPAPQPQSPISESPASLPPSQSSPSPPGSSSKSPLPPVPEAPQDGRYAEASGMYVGQRDDGYGHHASGRSRAAAGVASGGVSKKRPASPQRVAPFVFQDDEEEAEAAAGPSAAKAWEVSGQALGAGAVQRSRDDLWWPGQNGPRAPAVAVAGPGALQSPARSSRRPSVTEAAEAAAAAGAGVGGPLTALLGQLQAADGRGGGGVADVRGHAAAPVVVTHFSLASALSAAPQPQPQLLPHDKAMEAPAAHGSTAADGAWGYAAADDEEVEDAAEQDEEVEDAAEPDEEGAMWRLQYPPQRPSVQHPSIPTSLHPKQLQHHHNLLRQPSSQPPSATAAAEGSFFGDESIADAAGAPYSNTASPRLGVTLYDNHVYGDNSYSYGGAAAAAPGISNGGVGAGGAAVDPVPPEMHVAAVREMYSVGSSGGGGAATAQAQGPAGEGGGVPMMVGPVRIPTSIGHPTRQHLPHSRLGEALAVAADDSHASSSPPAAWVPLCTRHSSGASSPAIASSSGGGGHPPRSADFGASAQSARYAAAHVSDLAAAAAASAAAAAAQAEFETRMRAAAVAGMPEEDEQSTEDYGDSDLGDAQLGLGQGTRRGIGQGEQEPVVSASSAAADGVNKRQRMGSATGSQASAERGAAHAVVPSLAASIAAALAGSAADGGSPPRRVQQQVPHPAMKQSVAAAALGGPTPNAGAGDSSSGWGSTLVTGSGGGGSSSGPVHSPTGAAAPASASSASLALTAGGSASTAAVRRSFQQPGTQGSPLLGAHTTGAVTVAVAGAGARSSSLSGASSSGDGALRRHAGAGGSGLNAAGSTYGRPPSPGVKPLNLADVLRRSPSGGGQ</sequence>
<feature type="compositionally biased region" description="Gly residues" evidence="2">
    <location>
        <begin position="2344"/>
        <end position="2354"/>
    </location>
</feature>
<feature type="compositionally biased region" description="Gly residues" evidence="2">
    <location>
        <begin position="1577"/>
        <end position="1589"/>
    </location>
</feature>
<feature type="compositionally biased region" description="Low complexity" evidence="2">
    <location>
        <begin position="1123"/>
        <end position="1147"/>
    </location>
</feature>
<dbReference type="InParanoid" id="A0A2K3D7W8"/>
<name>A0A2K3D7W8_CHLRE</name>
<dbReference type="RefSeq" id="XP_042919496.1">
    <property type="nucleotide sequence ID" value="XM_043067499.1"/>
</dbReference>
<feature type="region of interest" description="Disordered" evidence="2">
    <location>
        <begin position="2537"/>
        <end position="2595"/>
    </location>
</feature>
<feature type="compositionally biased region" description="Low complexity" evidence="2">
    <location>
        <begin position="1728"/>
        <end position="1786"/>
    </location>
</feature>
<dbReference type="Proteomes" id="UP000006906">
    <property type="component" value="Chromosome 11"/>
</dbReference>
<feature type="compositionally biased region" description="Gly residues" evidence="2">
    <location>
        <begin position="1244"/>
        <end position="1265"/>
    </location>
</feature>